<dbReference type="EMBL" id="LXQA010865660">
    <property type="protein sequence ID" value="MCI74684.1"/>
    <property type="molecule type" value="Genomic_DNA"/>
</dbReference>
<reference evidence="1 2" key="1">
    <citation type="journal article" date="2018" name="Front. Plant Sci.">
        <title>Red Clover (Trifolium pratense) and Zigzag Clover (T. medium) - A Picture of Genomic Similarities and Differences.</title>
        <authorList>
            <person name="Dluhosova J."/>
            <person name="Istvanek J."/>
            <person name="Nedelnik J."/>
            <person name="Repkova J."/>
        </authorList>
    </citation>
    <scope>NUCLEOTIDE SEQUENCE [LARGE SCALE GENOMIC DNA]</scope>
    <source>
        <strain evidence="2">cv. 10/8</strain>
        <tissue evidence="1">Leaf</tissue>
    </source>
</reference>
<evidence type="ECO:0000313" key="1">
    <source>
        <dbReference type="EMBL" id="MCI74684.1"/>
    </source>
</evidence>
<comment type="caution">
    <text evidence="1">The sequence shown here is derived from an EMBL/GenBank/DDBJ whole genome shotgun (WGS) entry which is preliminary data.</text>
</comment>
<feature type="non-terminal residue" evidence="1">
    <location>
        <position position="1"/>
    </location>
</feature>
<dbReference type="Proteomes" id="UP000265520">
    <property type="component" value="Unassembled WGS sequence"/>
</dbReference>
<protein>
    <submittedName>
        <fullName evidence="1">Uncharacterized protein</fullName>
    </submittedName>
</protein>
<sequence length="66" mass="6921">RAAIPASSEVRFTAATAVRCGGGWFLAGFNSDGNDNFTLSSSGSSSSFSLFCFCPICPVLLFFDVL</sequence>
<dbReference type="AlphaFoldDB" id="A0A392UPX0"/>
<name>A0A392UPX0_9FABA</name>
<evidence type="ECO:0000313" key="2">
    <source>
        <dbReference type="Proteomes" id="UP000265520"/>
    </source>
</evidence>
<keyword evidence="2" id="KW-1185">Reference proteome</keyword>
<organism evidence="1 2">
    <name type="scientific">Trifolium medium</name>
    <dbReference type="NCBI Taxonomy" id="97028"/>
    <lineage>
        <taxon>Eukaryota</taxon>
        <taxon>Viridiplantae</taxon>
        <taxon>Streptophyta</taxon>
        <taxon>Embryophyta</taxon>
        <taxon>Tracheophyta</taxon>
        <taxon>Spermatophyta</taxon>
        <taxon>Magnoliopsida</taxon>
        <taxon>eudicotyledons</taxon>
        <taxon>Gunneridae</taxon>
        <taxon>Pentapetalae</taxon>
        <taxon>rosids</taxon>
        <taxon>fabids</taxon>
        <taxon>Fabales</taxon>
        <taxon>Fabaceae</taxon>
        <taxon>Papilionoideae</taxon>
        <taxon>50 kb inversion clade</taxon>
        <taxon>NPAAA clade</taxon>
        <taxon>Hologalegina</taxon>
        <taxon>IRL clade</taxon>
        <taxon>Trifolieae</taxon>
        <taxon>Trifolium</taxon>
    </lineage>
</organism>
<accession>A0A392UPX0</accession>
<proteinExistence type="predicted"/>